<comment type="caution">
    <text evidence="2">The sequence shown here is derived from an EMBL/GenBank/DDBJ whole genome shotgun (WGS) entry which is preliminary data.</text>
</comment>
<evidence type="ECO:0000259" key="1">
    <source>
        <dbReference type="PROSITE" id="PS50943"/>
    </source>
</evidence>
<reference evidence="3" key="1">
    <citation type="journal article" date="2019" name="Int. J. Syst. Evol. Microbiol.">
        <title>The Global Catalogue of Microorganisms (GCM) 10K type strain sequencing project: providing services to taxonomists for standard genome sequencing and annotation.</title>
        <authorList>
            <consortium name="The Broad Institute Genomics Platform"/>
            <consortium name="The Broad Institute Genome Sequencing Center for Infectious Disease"/>
            <person name="Wu L."/>
            <person name="Ma J."/>
        </authorList>
    </citation>
    <scope>NUCLEOTIDE SEQUENCE [LARGE SCALE GENOMIC DNA]</scope>
    <source>
        <strain evidence="3">KCTC 42143</strain>
    </source>
</reference>
<dbReference type="InterPro" id="IPR001387">
    <property type="entry name" value="Cro/C1-type_HTH"/>
</dbReference>
<dbReference type="RefSeq" id="WP_058918406.1">
    <property type="nucleotide sequence ID" value="NZ_JBHSQC010000025.1"/>
</dbReference>
<proteinExistence type="predicted"/>
<dbReference type="PROSITE" id="PS50943">
    <property type="entry name" value="HTH_CROC1"/>
    <property type="match status" value="1"/>
</dbReference>
<dbReference type="Proteomes" id="UP001597285">
    <property type="component" value="Unassembled WGS sequence"/>
</dbReference>
<protein>
    <submittedName>
        <fullName evidence="2">Helix-turn-helix domain-containing protein</fullName>
    </submittedName>
</protein>
<sequence>MNLWEKINKQLKEKNLTIYELTKKAGISQNTLYELKSGRVSDLRFNTVCKIADALEVSLDEFRKE</sequence>
<dbReference type="Pfam" id="PF13443">
    <property type="entry name" value="HTH_26"/>
    <property type="match status" value="1"/>
</dbReference>
<organism evidence="2 3">
    <name type="scientific">Carnobacterium antarcticum</name>
    <dbReference type="NCBI Taxonomy" id="2126436"/>
    <lineage>
        <taxon>Bacteria</taxon>
        <taxon>Bacillati</taxon>
        <taxon>Bacillota</taxon>
        <taxon>Bacilli</taxon>
        <taxon>Lactobacillales</taxon>
        <taxon>Carnobacteriaceae</taxon>
        <taxon>Carnobacterium</taxon>
    </lineage>
</organism>
<accession>A0ABW4NLT2</accession>
<dbReference type="EMBL" id="JBHUFF010000013">
    <property type="protein sequence ID" value="MFD1799399.1"/>
    <property type="molecule type" value="Genomic_DNA"/>
</dbReference>
<evidence type="ECO:0000313" key="3">
    <source>
        <dbReference type="Proteomes" id="UP001597285"/>
    </source>
</evidence>
<gene>
    <name evidence="2" type="ORF">ACFSBK_05985</name>
</gene>
<dbReference type="Gene3D" id="1.10.260.40">
    <property type="entry name" value="lambda repressor-like DNA-binding domains"/>
    <property type="match status" value="1"/>
</dbReference>
<evidence type="ECO:0000313" key="2">
    <source>
        <dbReference type="EMBL" id="MFD1799399.1"/>
    </source>
</evidence>
<keyword evidence="3" id="KW-1185">Reference proteome</keyword>
<dbReference type="SMART" id="SM00530">
    <property type="entry name" value="HTH_XRE"/>
    <property type="match status" value="1"/>
</dbReference>
<dbReference type="SUPFAM" id="SSF47413">
    <property type="entry name" value="lambda repressor-like DNA-binding domains"/>
    <property type="match status" value="1"/>
</dbReference>
<feature type="domain" description="HTH cro/C1-type" evidence="1">
    <location>
        <begin position="7"/>
        <end position="62"/>
    </location>
</feature>
<name>A0ABW4NLT2_9LACT</name>
<dbReference type="CDD" id="cd00093">
    <property type="entry name" value="HTH_XRE"/>
    <property type="match status" value="1"/>
</dbReference>
<dbReference type="InterPro" id="IPR010982">
    <property type="entry name" value="Lambda_DNA-bd_dom_sf"/>
</dbReference>